<reference evidence="2" key="1">
    <citation type="submission" date="2017-07" db="EMBL/GenBank/DDBJ databases">
        <title>Taro Niue Genome Assembly and Annotation.</title>
        <authorList>
            <person name="Atibalentja N."/>
            <person name="Keating K."/>
            <person name="Fields C.J."/>
        </authorList>
    </citation>
    <scope>NUCLEOTIDE SEQUENCE</scope>
    <source>
        <strain evidence="2">Niue_2</strain>
        <tissue evidence="2">Leaf</tissue>
    </source>
</reference>
<gene>
    <name evidence="2" type="ORF">Taro_051828</name>
</gene>
<accession>A0A843XI10</accession>
<keyword evidence="3" id="KW-1185">Reference proteome</keyword>
<feature type="region of interest" description="Disordered" evidence="1">
    <location>
        <begin position="1"/>
        <end position="46"/>
    </location>
</feature>
<evidence type="ECO:0000313" key="3">
    <source>
        <dbReference type="Proteomes" id="UP000652761"/>
    </source>
</evidence>
<protein>
    <submittedName>
        <fullName evidence="2">Uncharacterized protein</fullName>
    </submittedName>
</protein>
<comment type="caution">
    <text evidence="2">The sequence shown here is derived from an EMBL/GenBank/DDBJ whole genome shotgun (WGS) entry which is preliminary data.</text>
</comment>
<organism evidence="2 3">
    <name type="scientific">Colocasia esculenta</name>
    <name type="common">Wild taro</name>
    <name type="synonym">Arum esculentum</name>
    <dbReference type="NCBI Taxonomy" id="4460"/>
    <lineage>
        <taxon>Eukaryota</taxon>
        <taxon>Viridiplantae</taxon>
        <taxon>Streptophyta</taxon>
        <taxon>Embryophyta</taxon>
        <taxon>Tracheophyta</taxon>
        <taxon>Spermatophyta</taxon>
        <taxon>Magnoliopsida</taxon>
        <taxon>Liliopsida</taxon>
        <taxon>Araceae</taxon>
        <taxon>Aroideae</taxon>
        <taxon>Colocasieae</taxon>
        <taxon>Colocasia</taxon>
    </lineage>
</organism>
<sequence>MKKAEITTHPCKGRDGISQITTASYEDRDGSFGQAARTRQGSLSRSDRNRYLCRDGPENVAYRAIACSGLELEELGMKLDEAFSPQILLLLGLSSRSRKPQQR</sequence>
<feature type="non-terminal residue" evidence="2">
    <location>
        <position position="1"/>
    </location>
</feature>
<dbReference type="AlphaFoldDB" id="A0A843XI10"/>
<dbReference type="Proteomes" id="UP000652761">
    <property type="component" value="Unassembled WGS sequence"/>
</dbReference>
<proteinExistence type="predicted"/>
<name>A0A843XI10_COLES</name>
<dbReference type="EMBL" id="NMUH01008471">
    <property type="protein sequence ID" value="MQM18830.1"/>
    <property type="molecule type" value="Genomic_DNA"/>
</dbReference>
<evidence type="ECO:0000256" key="1">
    <source>
        <dbReference type="SAM" id="MobiDB-lite"/>
    </source>
</evidence>
<evidence type="ECO:0000313" key="2">
    <source>
        <dbReference type="EMBL" id="MQM18830.1"/>
    </source>
</evidence>